<dbReference type="RefSeq" id="WP_276267423.1">
    <property type="nucleotide sequence ID" value="NZ_JARJLM010000484.1"/>
</dbReference>
<dbReference type="Pfam" id="PF16473">
    <property type="entry name" value="Rv2179c-like"/>
    <property type="match status" value="1"/>
</dbReference>
<dbReference type="InterPro" id="IPR012337">
    <property type="entry name" value="RNaseH-like_sf"/>
</dbReference>
<dbReference type="Proteomes" id="UP001216674">
    <property type="component" value="Unassembled WGS sequence"/>
</dbReference>
<dbReference type="EMBL" id="JARJLM010000484">
    <property type="protein sequence ID" value="MDF3837133.1"/>
    <property type="molecule type" value="Genomic_DNA"/>
</dbReference>
<dbReference type="SUPFAM" id="SSF53098">
    <property type="entry name" value="Ribonuclease H-like"/>
    <property type="match status" value="1"/>
</dbReference>
<gene>
    <name evidence="2" type="ORF">P3W85_29880</name>
</gene>
<name>A0ABT6AXQ0_9BURK</name>
<accession>A0ABT6AXQ0</accession>
<feature type="domain" description="3'-5' exoribonuclease Rv2179c-like" evidence="1">
    <location>
        <begin position="6"/>
        <end position="174"/>
    </location>
</feature>
<dbReference type="Gene3D" id="3.30.420.10">
    <property type="entry name" value="Ribonuclease H-like superfamily/Ribonuclease H"/>
    <property type="match status" value="1"/>
</dbReference>
<comment type="caution">
    <text evidence="2">The sequence shown here is derived from an EMBL/GenBank/DDBJ whole genome shotgun (WGS) entry which is preliminary data.</text>
</comment>
<organism evidence="2 3">
    <name type="scientific">Cupriavidus basilensis</name>
    <dbReference type="NCBI Taxonomy" id="68895"/>
    <lineage>
        <taxon>Bacteria</taxon>
        <taxon>Pseudomonadati</taxon>
        <taxon>Pseudomonadota</taxon>
        <taxon>Betaproteobacteria</taxon>
        <taxon>Burkholderiales</taxon>
        <taxon>Burkholderiaceae</taxon>
        <taxon>Cupriavidus</taxon>
    </lineage>
</organism>
<proteinExistence type="predicted"/>
<evidence type="ECO:0000259" key="1">
    <source>
        <dbReference type="Pfam" id="PF16473"/>
    </source>
</evidence>
<reference evidence="2 3" key="1">
    <citation type="submission" date="2023-03" db="EMBL/GenBank/DDBJ databases">
        <title>Draft assemblies of triclosan tolerant bacteria isolated from returned activated sludge.</title>
        <authorList>
            <person name="Van Hamelsveld S."/>
        </authorList>
    </citation>
    <scope>NUCLEOTIDE SEQUENCE [LARGE SCALE GENOMIC DNA]</scope>
    <source>
        <strain evidence="2 3">GW210010_S58</strain>
    </source>
</reference>
<keyword evidence="3" id="KW-1185">Reference proteome</keyword>
<evidence type="ECO:0000313" key="2">
    <source>
        <dbReference type="EMBL" id="MDF3837133.1"/>
    </source>
</evidence>
<dbReference type="InterPro" id="IPR033390">
    <property type="entry name" value="Rv2179c-like"/>
</dbReference>
<evidence type="ECO:0000313" key="3">
    <source>
        <dbReference type="Proteomes" id="UP001216674"/>
    </source>
</evidence>
<dbReference type="InterPro" id="IPR036397">
    <property type="entry name" value="RNaseH_sf"/>
</dbReference>
<sequence>MSNRIEIMVDIEAHDTAPTAAIVSIGAAAMDMVDLKVVGTFYANVDVNDCLRLGLTQSEKTLLWWDRQSDEAKAALLSPEPKRLRNVLNAFRIWCDEDHNAMAFWGNGSDFDNVILQNAHKAVEMECWPFWQNRCHRTMKTMFPSMWEVDVAREGVRHNAMDDAIHQANQLLTILRGIRGIQLKEAK</sequence>
<protein>
    <submittedName>
        <fullName evidence="2">3'-5' exoribonuclease</fullName>
    </submittedName>
</protein>